<accession>A0A3N4HIY3</accession>
<evidence type="ECO:0000313" key="2">
    <source>
        <dbReference type="EMBL" id="RPA73892.1"/>
    </source>
</evidence>
<dbReference type="EMBL" id="ML119807">
    <property type="protein sequence ID" value="RPA73892.1"/>
    <property type="molecule type" value="Genomic_DNA"/>
</dbReference>
<feature type="compositionally biased region" description="Basic and acidic residues" evidence="1">
    <location>
        <begin position="325"/>
        <end position="339"/>
    </location>
</feature>
<proteinExistence type="predicted"/>
<sequence>MSTFGTVQTTQNPNAHYVVTLESEALEDEVNPRVPSGEMITSPTVVGRYSRIATATACARRFVLIGKGATGLQGGFLPFSSANDVLETGIGAHTSDTHYLLASERRRAWVGRVSFTNRGELEVYEVFFTSLEAHLAKKTSLSRPRVVRARIHRQVEPAPAAMPVNHDIMLHAATLANIKRLLPQDVHLSPFQTLSALLAEEAASSAPLIAGIASPTLSSATVPVSAILQMHPDTDSPPPATSTIGADNFASQASTSTSTSNSEPIPTLLHAANTVDSSVITTPVQLPDQHQPPQTVDSSLITTPVQLPDQHQPPQKRPRGLSMDDYQKRTKSKKNERSTRDVIADLRGALAIHAPSQGKNLEILVARLKEGEQRAEMQSVEITKLRSCGQEGNPTRRLLRQRETNYYYYYYYLAEVEEKWRQAEQKAVEMERKLGEEVENGAGRAAAIVEENDKRWAILIEEARKEAVEAERKRGKEMLLQLAASWMDDDGG</sequence>
<evidence type="ECO:0000313" key="3">
    <source>
        <dbReference type="Proteomes" id="UP000275078"/>
    </source>
</evidence>
<reference evidence="2 3" key="1">
    <citation type="journal article" date="2018" name="Nat. Ecol. Evol.">
        <title>Pezizomycetes genomes reveal the molecular basis of ectomycorrhizal truffle lifestyle.</title>
        <authorList>
            <person name="Murat C."/>
            <person name="Payen T."/>
            <person name="Noel B."/>
            <person name="Kuo A."/>
            <person name="Morin E."/>
            <person name="Chen J."/>
            <person name="Kohler A."/>
            <person name="Krizsan K."/>
            <person name="Balestrini R."/>
            <person name="Da Silva C."/>
            <person name="Montanini B."/>
            <person name="Hainaut M."/>
            <person name="Levati E."/>
            <person name="Barry K.W."/>
            <person name="Belfiori B."/>
            <person name="Cichocki N."/>
            <person name="Clum A."/>
            <person name="Dockter R.B."/>
            <person name="Fauchery L."/>
            <person name="Guy J."/>
            <person name="Iotti M."/>
            <person name="Le Tacon F."/>
            <person name="Lindquist E.A."/>
            <person name="Lipzen A."/>
            <person name="Malagnac F."/>
            <person name="Mello A."/>
            <person name="Molinier V."/>
            <person name="Miyauchi S."/>
            <person name="Poulain J."/>
            <person name="Riccioni C."/>
            <person name="Rubini A."/>
            <person name="Sitrit Y."/>
            <person name="Splivallo R."/>
            <person name="Traeger S."/>
            <person name="Wang M."/>
            <person name="Zifcakova L."/>
            <person name="Wipf D."/>
            <person name="Zambonelli A."/>
            <person name="Paolocci F."/>
            <person name="Nowrousian M."/>
            <person name="Ottonello S."/>
            <person name="Baldrian P."/>
            <person name="Spatafora J.W."/>
            <person name="Henrissat B."/>
            <person name="Nagy L.G."/>
            <person name="Aury J.M."/>
            <person name="Wincker P."/>
            <person name="Grigoriev I.V."/>
            <person name="Bonfante P."/>
            <person name="Martin F.M."/>
        </authorList>
    </citation>
    <scope>NUCLEOTIDE SEQUENCE [LARGE SCALE GENOMIC DNA]</scope>
    <source>
        <strain evidence="2 3">RN42</strain>
    </source>
</reference>
<protein>
    <submittedName>
        <fullName evidence="2">Uncharacterized protein</fullName>
    </submittedName>
</protein>
<dbReference type="Proteomes" id="UP000275078">
    <property type="component" value="Unassembled WGS sequence"/>
</dbReference>
<gene>
    <name evidence="2" type="ORF">BJ508DRAFT_333590</name>
</gene>
<feature type="region of interest" description="Disordered" evidence="1">
    <location>
        <begin position="229"/>
        <end position="265"/>
    </location>
</feature>
<keyword evidence="3" id="KW-1185">Reference proteome</keyword>
<feature type="region of interest" description="Disordered" evidence="1">
    <location>
        <begin position="305"/>
        <end position="339"/>
    </location>
</feature>
<dbReference type="AlphaFoldDB" id="A0A3N4HIY3"/>
<evidence type="ECO:0000256" key="1">
    <source>
        <dbReference type="SAM" id="MobiDB-lite"/>
    </source>
</evidence>
<name>A0A3N4HIY3_ASCIM</name>
<organism evidence="2 3">
    <name type="scientific">Ascobolus immersus RN42</name>
    <dbReference type="NCBI Taxonomy" id="1160509"/>
    <lineage>
        <taxon>Eukaryota</taxon>
        <taxon>Fungi</taxon>
        <taxon>Dikarya</taxon>
        <taxon>Ascomycota</taxon>
        <taxon>Pezizomycotina</taxon>
        <taxon>Pezizomycetes</taxon>
        <taxon>Pezizales</taxon>
        <taxon>Ascobolaceae</taxon>
        <taxon>Ascobolus</taxon>
    </lineage>
</organism>